<feature type="domain" description="C2H2-type" evidence="10">
    <location>
        <begin position="293"/>
        <end position="320"/>
    </location>
</feature>
<feature type="binding site" evidence="8">
    <location>
        <position position="52"/>
    </location>
    <ligand>
        <name>Zn(2+)</name>
        <dbReference type="ChEBI" id="CHEBI:29105"/>
    </ligand>
</feature>
<dbReference type="OrthoDB" id="6077919at2759"/>
<dbReference type="PROSITE" id="PS51915">
    <property type="entry name" value="ZAD"/>
    <property type="match status" value="1"/>
</dbReference>
<evidence type="ECO:0000256" key="6">
    <source>
        <dbReference type="ARBA" id="ARBA00023242"/>
    </source>
</evidence>
<dbReference type="InterPro" id="IPR012934">
    <property type="entry name" value="Znf_AD"/>
</dbReference>
<keyword evidence="6" id="KW-0539">Nucleus</keyword>
<feature type="binding site" evidence="8">
    <location>
        <position position="6"/>
    </location>
    <ligand>
        <name>Zn(2+)</name>
        <dbReference type="ChEBI" id="CHEBI:29105"/>
    </ligand>
</feature>
<dbReference type="PROSITE" id="PS00028">
    <property type="entry name" value="ZINC_FINGER_C2H2_1"/>
    <property type="match status" value="6"/>
</dbReference>
<dbReference type="SMART" id="SM00355">
    <property type="entry name" value="ZnF_C2H2"/>
    <property type="match status" value="6"/>
</dbReference>
<reference evidence="12 13" key="1">
    <citation type="journal article" date="2015" name="Nat. Commun.">
        <title>Lucilia cuprina genome unlocks parasitic fly biology to underpin future interventions.</title>
        <authorList>
            <person name="Anstead C.A."/>
            <person name="Korhonen P.K."/>
            <person name="Young N.D."/>
            <person name="Hall R.S."/>
            <person name="Jex A.R."/>
            <person name="Murali S.C."/>
            <person name="Hughes D.S."/>
            <person name="Lee S.F."/>
            <person name="Perry T."/>
            <person name="Stroehlein A.J."/>
            <person name="Ansell B.R."/>
            <person name="Breugelmans B."/>
            <person name="Hofmann A."/>
            <person name="Qu J."/>
            <person name="Dugan S."/>
            <person name="Lee S.L."/>
            <person name="Chao H."/>
            <person name="Dinh H."/>
            <person name="Han Y."/>
            <person name="Doddapaneni H.V."/>
            <person name="Worley K.C."/>
            <person name="Muzny D.M."/>
            <person name="Ioannidis P."/>
            <person name="Waterhouse R.M."/>
            <person name="Zdobnov E.M."/>
            <person name="James P.J."/>
            <person name="Bagnall N.H."/>
            <person name="Kotze A.C."/>
            <person name="Gibbs R.A."/>
            <person name="Richards S."/>
            <person name="Batterham P."/>
            <person name="Gasser R.B."/>
        </authorList>
    </citation>
    <scope>NUCLEOTIDE SEQUENCE [LARGE SCALE GENOMIC DNA]</scope>
    <source>
        <strain evidence="12 13">LS</strain>
        <tissue evidence="12">Full body</tissue>
    </source>
</reference>
<evidence type="ECO:0000313" key="13">
    <source>
        <dbReference type="Proteomes" id="UP000037069"/>
    </source>
</evidence>
<dbReference type="GO" id="GO:0000981">
    <property type="term" value="F:DNA-binding transcription factor activity, RNA polymerase II-specific"/>
    <property type="evidence" value="ECO:0007669"/>
    <property type="project" value="TreeGrafter"/>
</dbReference>
<dbReference type="GO" id="GO:0031519">
    <property type="term" value="C:PcG protein complex"/>
    <property type="evidence" value="ECO:0007669"/>
    <property type="project" value="TreeGrafter"/>
</dbReference>
<organism evidence="12 13">
    <name type="scientific">Lucilia cuprina</name>
    <name type="common">Green bottle fly</name>
    <name type="synonym">Australian sheep blowfly</name>
    <dbReference type="NCBI Taxonomy" id="7375"/>
    <lineage>
        <taxon>Eukaryota</taxon>
        <taxon>Metazoa</taxon>
        <taxon>Ecdysozoa</taxon>
        <taxon>Arthropoda</taxon>
        <taxon>Hexapoda</taxon>
        <taxon>Insecta</taxon>
        <taxon>Pterygota</taxon>
        <taxon>Neoptera</taxon>
        <taxon>Endopterygota</taxon>
        <taxon>Diptera</taxon>
        <taxon>Brachycera</taxon>
        <taxon>Muscomorpha</taxon>
        <taxon>Oestroidea</taxon>
        <taxon>Calliphoridae</taxon>
        <taxon>Luciliinae</taxon>
        <taxon>Lucilia</taxon>
    </lineage>
</organism>
<dbReference type="FunFam" id="3.30.160.60:FF:000478">
    <property type="entry name" value="Zinc finger protein 133"/>
    <property type="match status" value="1"/>
</dbReference>
<dbReference type="FunFam" id="3.30.160.60:FF:000145">
    <property type="entry name" value="Zinc finger protein 574"/>
    <property type="match status" value="1"/>
</dbReference>
<feature type="binding site" evidence="8">
    <location>
        <position position="55"/>
    </location>
    <ligand>
        <name>Zn(2+)</name>
        <dbReference type="ChEBI" id="CHEBI:29105"/>
    </ligand>
</feature>
<evidence type="ECO:0000256" key="9">
    <source>
        <dbReference type="SAM" id="MobiDB-lite"/>
    </source>
</evidence>
<evidence type="ECO:0000256" key="1">
    <source>
        <dbReference type="ARBA" id="ARBA00004123"/>
    </source>
</evidence>
<dbReference type="Pfam" id="PF13894">
    <property type="entry name" value="zf-C2H2_4"/>
    <property type="match status" value="2"/>
</dbReference>
<dbReference type="PANTHER" id="PTHR14003">
    <property type="entry name" value="TRANSCRIPTIONAL REPRESSOR PROTEIN YY"/>
    <property type="match status" value="1"/>
</dbReference>
<dbReference type="AlphaFoldDB" id="A0A0L0BZ93"/>
<keyword evidence="4 7" id="KW-0863">Zinc-finger</keyword>
<dbReference type="Proteomes" id="UP000037069">
    <property type="component" value="Unassembled WGS sequence"/>
</dbReference>
<feature type="domain" description="C2H2-type" evidence="10">
    <location>
        <begin position="262"/>
        <end position="289"/>
    </location>
</feature>
<dbReference type="InterPro" id="IPR013087">
    <property type="entry name" value="Znf_C2H2_type"/>
</dbReference>
<keyword evidence="5 8" id="KW-0862">Zinc</keyword>
<keyword evidence="2 8" id="KW-0479">Metal-binding</keyword>
<evidence type="ECO:0000256" key="7">
    <source>
        <dbReference type="PROSITE-ProRule" id="PRU00042"/>
    </source>
</evidence>
<dbReference type="PANTHER" id="PTHR14003:SF19">
    <property type="entry name" value="YY2 TRANSCRIPTION FACTOR"/>
    <property type="match status" value="1"/>
</dbReference>
<feature type="binding site" evidence="8">
    <location>
        <position position="9"/>
    </location>
    <ligand>
        <name>Zn(2+)</name>
        <dbReference type="ChEBI" id="CHEBI:29105"/>
    </ligand>
</feature>
<dbReference type="SUPFAM" id="SSF57716">
    <property type="entry name" value="Glucocorticoid receptor-like (DNA-binding domain)"/>
    <property type="match status" value="1"/>
</dbReference>
<protein>
    <submittedName>
        <fullName evidence="12">Uncharacterized protein</fullName>
    </submittedName>
</protein>
<feature type="domain" description="C2H2-type" evidence="10">
    <location>
        <begin position="351"/>
        <end position="385"/>
    </location>
</feature>
<feature type="domain" description="C2H2-type" evidence="10">
    <location>
        <begin position="202"/>
        <end position="225"/>
    </location>
</feature>
<evidence type="ECO:0000259" key="10">
    <source>
        <dbReference type="PROSITE" id="PS50157"/>
    </source>
</evidence>
<dbReference type="GO" id="GO:0000978">
    <property type="term" value="F:RNA polymerase II cis-regulatory region sequence-specific DNA binding"/>
    <property type="evidence" value="ECO:0007669"/>
    <property type="project" value="TreeGrafter"/>
</dbReference>
<feature type="domain" description="C2H2-type" evidence="10">
    <location>
        <begin position="323"/>
        <end position="350"/>
    </location>
</feature>
<evidence type="ECO:0000256" key="5">
    <source>
        <dbReference type="ARBA" id="ARBA00022833"/>
    </source>
</evidence>
<dbReference type="OMA" id="THEGHEI"/>
<dbReference type="Pfam" id="PF00096">
    <property type="entry name" value="zf-C2H2"/>
    <property type="match status" value="3"/>
</dbReference>
<keyword evidence="3" id="KW-0677">Repeat</keyword>
<dbReference type="Gene3D" id="3.40.1800.20">
    <property type="match status" value="1"/>
</dbReference>
<dbReference type="SUPFAM" id="SSF57667">
    <property type="entry name" value="beta-beta-alpha zinc fingers"/>
    <property type="match status" value="4"/>
</dbReference>
<feature type="region of interest" description="Disordered" evidence="9">
    <location>
        <begin position="172"/>
        <end position="197"/>
    </location>
</feature>
<keyword evidence="13" id="KW-1185">Reference proteome</keyword>
<accession>A0A0L0BZ93</accession>
<evidence type="ECO:0000256" key="3">
    <source>
        <dbReference type="ARBA" id="ARBA00022737"/>
    </source>
</evidence>
<gene>
    <name evidence="12" type="ORF">FF38_00074</name>
</gene>
<evidence type="ECO:0000313" key="12">
    <source>
        <dbReference type="EMBL" id="KNC24554.1"/>
    </source>
</evidence>
<feature type="domain" description="ZAD" evidence="11">
    <location>
        <begin position="4"/>
        <end position="79"/>
    </location>
</feature>
<comment type="caution">
    <text evidence="12">The sequence shown here is derived from an EMBL/GenBank/DDBJ whole genome shotgun (WGS) entry which is preliminary data.</text>
</comment>
<comment type="subcellular location">
    <subcellularLocation>
        <location evidence="1">Nucleus</location>
    </subcellularLocation>
</comment>
<dbReference type="SMART" id="SM00868">
    <property type="entry name" value="zf-AD"/>
    <property type="match status" value="1"/>
</dbReference>
<dbReference type="GO" id="GO:0008270">
    <property type="term" value="F:zinc ion binding"/>
    <property type="evidence" value="ECO:0007669"/>
    <property type="project" value="UniProtKB-UniRule"/>
</dbReference>
<proteinExistence type="predicted"/>
<feature type="domain" description="C2H2-type" evidence="10">
    <location>
        <begin position="233"/>
        <end position="261"/>
    </location>
</feature>
<dbReference type="GO" id="GO:0000785">
    <property type="term" value="C:chromatin"/>
    <property type="evidence" value="ECO:0007669"/>
    <property type="project" value="TreeGrafter"/>
</dbReference>
<dbReference type="PROSITE" id="PS50157">
    <property type="entry name" value="ZINC_FINGER_C2H2_2"/>
    <property type="match status" value="6"/>
</dbReference>
<name>A0A0L0BZ93_LUCCU</name>
<evidence type="ECO:0000256" key="8">
    <source>
        <dbReference type="PROSITE-ProRule" id="PRU01263"/>
    </source>
</evidence>
<dbReference type="Gene3D" id="3.30.160.60">
    <property type="entry name" value="Classic Zinc Finger"/>
    <property type="match status" value="6"/>
</dbReference>
<evidence type="ECO:0000259" key="11">
    <source>
        <dbReference type="PROSITE" id="PS51915"/>
    </source>
</evidence>
<dbReference type="Pfam" id="PF13912">
    <property type="entry name" value="zf-C2H2_6"/>
    <property type="match status" value="1"/>
</dbReference>
<dbReference type="InterPro" id="IPR036236">
    <property type="entry name" value="Znf_C2H2_sf"/>
</dbReference>
<dbReference type="GO" id="GO:0005667">
    <property type="term" value="C:transcription regulator complex"/>
    <property type="evidence" value="ECO:0007669"/>
    <property type="project" value="TreeGrafter"/>
</dbReference>
<sequence length="405" mass="47774">MNQNVCRCCLKENPSKTYKIFDKYSNLWEDLKVCLPFSIKCENNDGLPQIICVECWLQVQQFKAFRQQCVLADEQLRQRYTDYKNQAVEEVLGLIEKLRQEDNNVITNWQEKEIEEFNEFPHDLNDFDNFEFSHLPSDLDLYSSSHDSGIFEENLSPQSCYNFENFLQSSTNQNNLNDIPSPSTKSSDSDISSRRKSYKGPFPCNYCDKKFTRNFQLKLHLISIHQIGDGLQYTCQICTKTFASNHSLSYHQKSVHYQQKPHFCPQCDRQFVLKSQLVSHMRIHTGEAKPRIFECQECGKKWPTRSDLRTHMRSHDPNMERPFKCDRCEKSFFTRGHLTSHQLVHTGEKPFACEYCNRSYQSVGNLNNHMARRHIKEIVHREQKSLEDYPIANDGRQEEMVLMEL</sequence>
<dbReference type="FunFam" id="3.30.160.60:FF:000870">
    <property type="entry name" value="zinc finger protein 197 isoform X1"/>
    <property type="match status" value="1"/>
</dbReference>
<dbReference type="Pfam" id="PF07776">
    <property type="entry name" value="zf-AD"/>
    <property type="match status" value="1"/>
</dbReference>
<dbReference type="FunFam" id="3.30.160.60:FF:001111">
    <property type="entry name" value="Zinc finger protein 92 homolog"/>
    <property type="match status" value="1"/>
</dbReference>
<evidence type="ECO:0000256" key="4">
    <source>
        <dbReference type="ARBA" id="ARBA00022771"/>
    </source>
</evidence>
<dbReference type="EMBL" id="JRES01001211">
    <property type="protein sequence ID" value="KNC24554.1"/>
    <property type="molecule type" value="Genomic_DNA"/>
</dbReference>
<evidence type="ECO:0000256" key="2">
    <source>
        <dbReference type="ARBA" id="ARBA00022723"/>
    </source>
</evidence>